<dbReference type="SUPFAM" id="SSF51735">
    <property type="entry name" value="NAD(P)-binding Rossmann-fold domains"/>
    <property type="match status" value="1"/>
</dbReference>
<dbReference type="PANTHER" id="PTHR13812:SF19">
    <property type="entry name" value="KETIMINE REDUCTASE MU-CRYSTALLIN"/>
    <property type="match status" value="1"/>
</dbReference>
<proteinExistence type="predicted"/>
<comment type="caution">
    <text evidence="1">The sequence shown here is derived from an EMBL/GenBank/DDBJ whole genome shotgun (WGS) entry which is preliminary data.</text>
</comment>
<dbReference type="InterPro" id="IPR036291">
    <property type="entry name" value="NAD(P)-bd_dom_sf"/>
</dbReference>
<dbReference type="Pfam" id="PF02423">
    <property type="entry name" value="OCD_Mu_crystall"/>
    <property type="match status" value="1"/>
</dbReference>
<dbReference type="GO" id="GO:0005737">
    <property type="term" value="C:cytoplasm"/>
    <property type="evidence" value="ECO:0007669"/>
    <property type="project" value="TreeGrafter"/>
</dbReference>
<accession>A0A4V4HRF7</accession>
<dbReference type="InterPro" id="IPR003462">
    <property type="entry name" value="ODC_Mu_crystall"/>
</dbReference>
<dbReference type="GO" id="GO:0016639">
    <property type="term" value="F:oxidoreductase activity, acting on the CH-NH2 group of donors, NAD or NADP as acceptor"/>
    <property type="evidence" value="ECO:0007669"/>
    <property type="project" value="InterPro"/>
</dbReference>
<dbReference type="NCBIfam" id="TIGR03944">
    <property type="entry name" value="dehyd_SbnB_fam"/>
    <property type="match status" value="1"/>
</dbReference>
<dbReference type="Proteomes" id="UP000308760">
    <property type="component" value="Unassembled WGS sequence"/>
</dbReference>
<keyword evidence="2" id="KW-1185">Reference proteome</keyword>
<sequence length="347" mass="37317">MIAAPAFHVIPGIAVRRLLRGGSKEVIDAVDAAYRLHGEKNTVNPPSHFLRYPDHPANRIIALPASLGGDEGVDGLKWISSFPANIKQGLPRASAVLILNDQKTGYPFACLESSVISATRTAASAALMARKLTESRGRPRSIGIVGTGLIARYILEFLLADGCKPEQLVLFDKDHRQAESFAQKVLGGSDLDALVVNRPESVVRSCDLVVLATTTARPYLHGRSLLDNSPVILNVSLRDIGPALVLDSVNIVDDVAHVFQAGTSVHLTESLVGHRDFVDAEVHDVLEGWAPPPDRPVVFSPFGLGVLDLAVGALVYRRAMQEGLATEIPGFHGELERHRPLGALNED</sequence>
<gene>
    <name evidence="1" type="primary">sbnB</name>
    <name evidence="1" type="ORF">FAB82_20245</name>
</gene>
<dbReference type="EMBL" id="STGY01000069">
    <property type="protein sequence ID" value="THV37636.1"/>
    <property type="molecule type" value="Genomic_DNA"/>
</dbReference>
<dbReference type="PIRSF" id="PIRSF001439">
    <property type="entry name" value="CryM"/>
    <property type="match status" value="1"/>
</dbReference>
<dbReference type="InterPro" id="IPR023866">
    <property type="entry name" value="SbnB"/>
</dbReference>
<name>A0A4V4HRF7_9ACTN</name>
<dbReference type="AlphaFoldDB" id="A0A4V4HRF7"/>
<dbReference type="Gene3D" id="3.40.50.720">
    <property type="entry name" value="NAD(P)-binding Rossmann-like Domain"/>
    <property type="match status" value="1"/>
</dbReference>
<dbReference type="PANTHER" id="PTHR13812">
    <property type="entry name" value="KETIMINE REDUCTASE MU-CRYSTALLIN"/>
    <property type="match status" value="1"/>
</dbReference>
<reference evidence="2" key="1">
    <citation type="submission" date="2019-04" db="EMBL/GenBank/DDBJ databases">
        <title>Nocardioides xinjiangensis sp. nov.</title>
        <authorList>
            <person name="Liu S."/>
        </authorList>
    </citation>
    <scope>NUCLEOTIDE SEQUENCE [LARGE SCALE GENOMIC DNA]</scope>
    <source>
        <strain evidence="2">18</strain>
    </source>
</reference>
<protein>
    <submittedName>
        <fullName evidence="1">2,3-diaminopropionate biosynthesis protein SbnB</fullName>
    </submittedName>
</protein>
<dbReference type="InterPro" id="IPR023401">
    <property type="entry name" value="ODC_N"/>
</dbReference>
<organism evidence="1 2">
    <name type="scientific">Glycomyces buryatensis</name>
    <dbReference type="NCBI Taxonomy" id="2570927"/>
    <lineage>
        <taxon>Bacteria</taxon>
        <taxon>Bacillati</taxon>
        <taxon>Actinomycetota</taxon>
        <taxon>Actinomycetes</taxon>
        <taxon>Glycomycetales</taxon>
        <taxon>Glycomycetaceae</taxon>
        <taxon>Glycomyces</taxon>
    </lineage>
</organism>
<dbReference type="Gene3D" id="3.30.1780.10">
    <property type="entry name" value="ornithine cyclodeaminase, domain 1"/>
    <property type="match status" value="1"/>
</dbReference>
<reference evidence="1 2" key="2">
    <citation type="submission" date="2019-05" db="EMBL/GenBank/DDBJ databases">
        <title>Glycomyces buryatensis sp. nov.</title>
        <authorList>
            <person name="Nikitina E."/>
        </authorList>
    </citation>
    <scope>NUCLEOTIDE SEQUENCE [LARGE SCALE GENOMIC DNA]</scope>
    <source>
        <strain evidence="1 2">18</strain>
    </source>
</reference>
<dbReference type="OrthoDB" id="3396397at2"/>
<evidence type="ECO:0000313" key="2">
    <source>
        <dbReference type="Proteomes" id="UP000308760"/>
    </source>
</evidence>
<dbReference type="GO" id="GO:0019290">
    <property type="term" value="P:siderophore biosynthetic process"/>
    <property type="evidence" value="ECO:0007669"/>
    <property type="project" value="InterPro"/>
</dbReference>
<evidence type="ECO:0000313" key="1">
    <source>
        <dbReference type="EMBL" id="THV37636.1"/>
    </source>
</evidence>